<evidence type="ECO:0000259" key="6">
    <source>
        <dbReference type="Pfam" id="PF00441"/>
    </source>
</evidence>
<evidence type="ECO:0000256" key="5">
    <source>
        <dbReference type="RuleBase" id="RU362125"/>
    </source>
</evidence>
<protein>
    <submittedName>
        <fullName evidence="9">Acyl-CoA dehydrogenase</fullName>
    </submittedName>
</protein>
<sequence length="524" mass="59640">MPREECCGEMMEGETFPWWSESQIRLQEELREFVDERIERAEKLIWQRKYPLEFLKEAGRRGWLGAIIPEEYGGKLSEYGYTGSCIIIEQLARLGQISMQYVVTMCDARLIMKFGSDELKREFLPKMAKGEYLGSLTVTEPFVGNDAAAIETVGRIEGDEIVIDGKKRFITSLGVSDFYMLLVRTSDDPDLIKKHRHLSMVIVKAGTPGFTIERINELIGFDNIYNGYLDFNGVRVPRSQMLGDVGDGWKVLMGMANYERTLASANQLGWMAEALRYAVFHTKRRVQFGSPTIDLPTNQFKLSEMIVRYKAARLLTYHAAHLFDLGEDPAFDAAIAKYFNTEEGINVFLEAIQLMGGDGLTRFYPVESYLRNGKITQLAPTTSEIMKVVIYRFGLKALEPILEAPRRRIDDELGVPVTVGFYRGKEPGDREISEKEVLDLLAENYRVNPGIHMAIEDMIEESGASLESLSRALEALEDKGLAITYRGRKGNIKLARATFKGIREAKPIEEYRYIPDWVDEKDLF</sequence>
<dbReference type="Gene3D" id="2.40.110.10">
    <property type="entry name" value="Butyryl-CoA Dehydrogenase, subunit A, domain 2"/>
    <property type="match status" value="1"/>
</dbReference>
<evidence type="ECO:0000256" key="4">
    <source>
        <dbReference type="ARBA" id="ARBA00022827"/>
    </source>
</evidence>
<dbReference type="InterPro" id="IPR009100">
    <property type="entry name" value="AcylCoA_DH/oxidase_NM_dom_sf"/>
</dbReference>
<feature type="domain" description="Acyl-CoA oxidase/dehydrogenase middle" evidence="7">
    <location>
        <begin position="136"/>
        <end position="234"/>
    </location>
</feature>
<feature type="domain" description="Acyl-CoA dehydrogenase/oxidase C-terminal" evidence="6">
    <location>
        <begin position="246"/>
        <end position="392"/>
    </location>
</feature>
<dbReference type="InterPro" id="IPR036250">
    <property type="entry name" value="AcylCo_DH-like_C"/>
</dbReference>
<dbReference type="InterPro" id="IPR013786">
    <property type="entry name" value="AcylCoA_DH/ox_N"/>
</dbReference>
<comment type="cofactor">
    <cofactor evidence="1 5">
        <name>FAD</name>
        <dbReference type="ChEBI" id="CHEBI:57692"/>
    </cofactor>
</comment>
<comment type="similarity">
    <text evidence="2 5">Belongs to the acyl-CoA dehydrogenase family.</text>
</comment>
<dbReference type="GO" id="GO:0050660">
    <property type="term" value="F:flavin adenine dinucleotide binding"/>
    <property type="evidence" value="ECO:0007669"/>
    <property type="project" value="InterPro"/>
</dbReference>
<dbReference type="InterPro" id="IPR046373">
    <property type="entry name" value="Acyl-CoA_Oxase/DH_mid-dom_sf"/>
</dbReference>
<dbReference type="AlphaFoldDB" id="A0A7C1B5T5"/>
<proteinExistence type="inferred from homology"/>
<keyword evidence="4 5" id="KW-0274">FAD</keyword>
<comment type="caution">
    <text evidence="9">The sequence shown here is derived from an EMBL/GenBank/DDBJ whole genome shotgun (WGS) entry which is preliminary data.</text>
</comment>
<dbReference type="Pfam" id="PF02770">
    <property type="entry name" value="Acyl-CoA_dh_M"/>
    <property type="match status" value="1"/>
</dbReference>
<keyword evidence="5" id="KW-0560">Oxidoreductase</keyword>
<evidence type="ECO:0000256" key="1">
    <source>
        <dbReference type="ARBA" id="ARBA00001974"/>
    </source>
</evidence>
<evidence type="ECO:0000259" key="8">
    <source>
        <dbReference type="Pfam" id="PF02771"/>
    </source>
</evidence>
<dbReference type="InterPro" id="IPR009075">
    <property type="entry name" value="AcylCo_DH/oxidase_C"/>
</dbReference>
<dbReference type="PANTHER" id="PTHR43884">
    <property type="entry name" value="ACYL-COA DEHYDROGENASE"/>
    <property type="match status" value="1"/>
</dbReference>
<gene>
    <name evidence="9" type="ORF">ENG09_00920</name>
</gene>
<keyword evidence="3 5" id="KW-0285">Flavoprotein</keyword>
<dbReference type="Pfam" id="PF00441">
    <property type="entry name" value="Acyl-CoA_dh_1"/>
    <property type="match status" value="1"/>
</dbReference>
<accession>A0A7C1B5T5</accession>
<dbReference type="GO" id="GO:0003995">
    <property type="term" value="F:acyl-CoA dehydrogenase activity"/>
    <property type="evidence" value="ECO:0007669"/>
    <property type="project" value="TreeGrafter"/>
</dbReference>
<dbReference type="Proteomes" id="UP000885863">
    <property type="component" value="Unassembled WGS sequence"/>
</dbReference>
<dbReference type="EMBL" id="DQZR01000033">
    <property type="protein sequence ID" value="HDM35803.1"/>
    <property type="molecule type" value="Genomic_DNA"/>
</dbReference>
<name>A0A7C1B5T5_9EURY</name>
<dbReference type="InterPro" id="IPR037069">
    <property type="entry name" value="AcylCoA_DH/ox_N_sf"/>
</dbReference>
<dbReference type="PANTHER" id="PTHR43884:SF12">
    <property type="entry name" value="ISOVALERYL-COA DEHYDROGENASE, MITOCHONDRIAL-RELATED"/>
    <property type="match status" value="1"/>
</dbReference>
<dbReference type="Pfam" id="PF02771">
    <property type="entry name" value="Acyl-CoA_dh_N"/>
    <property type="match status" value="1"/>
</dbReference>
<dbReference type="Gene3D" id="1.10.540.10">
    <property type="entry name" value="Acyl-CoA dehydrogenase/oxidase, N-terminal domain"/>
    <property type="match status" value="1"/>
</dbReference>
<dbReference type="SUPFAM" id="SSF56645">
    <property type="entry name" value="Acyl-CoA dehydrogenase NM domain-like"/>
    <property type="match status" value="1"/>
</dbReference>
<evidence type="ECO:0000259" key="7">
    <source>
        <dbReference type="Pfam" id="PF02770"/>
    </source>
</evidence>
<reference evidence="9" key="1">
    <citation type="journal article" date="2020" name="mSystems">
        <title>Genome- and Community-Level Interaction Insights into Carbon Utilization and Element Cycling Functions of Hydrothermarchaeota in Hydrothermal Sediment.</title>
        <authorList>
            <person name="Zhou Z."/>
            <person name="Liu Y."/>
            <person name="Xu W."/>
            <person name="Pan J."/>
            <person name="Luo Z.H."/>
            <person name="Li M."/>
        </authorList>
    </citation>
    <scope>NUCLEOTIDE SEQUENCE [LARGE SCALE GENOMIC DNA]</scope>
    <source>
        <strain evidence="9">HyVt-185</strain>
    </source>
</reference>
<evidence type="ECO:0000256" key="2">
    <source>
        <dbReference type="ARBA" id="ARBA00009347"/>
    </source>
</evidence>
<organism evidence="9">
    <name type="scientific">Candidatus Syntropharchaeum butanivorans</name>
    <dbReference type="NCBI Taxonomy" id="1839936"/>
    <lineage>
        <taxon>Archaea</taxon>
        <taxon>Methanobacteriati</taxon>
        <taxon>Methanobacteriota</taxon>
        <taxon>Stenosarchaea group</taxon>
        <taxon>Methanomicrobia</taxon>
        <taxon>Methanosarcinales</taxon>
        <taxon>ANME-2 cluster</taxon>
        <taxon>Candidatus Syntropharchaeum</taxon>
    </lineage>
</organism>
<dbReference type="SUPFAM" id="SSF47203">
    <property type="entry name" value="Acyl-CoA dehydrogenase C-terminal domain-like"/>
    <property type="match status" value="1"/>
</dbReference>
<feature type="domain" description="Acyl-CoA dehydrogenase/oxidase N-terminal" evidence="8">
    <location>
        <begin position="20"/>
        <end position="131"/>
    </location>
</feature>
<dbReference type="InterPro" id="IPR006091">
    <property type="entry name" value="Acyl-CoA_Oxase/DH_mid-dom"/>
</dbReference>
<dbReference type="Gene3D" id="1.20.140.10">
    <property type="entry name" value="Butyryl-CoA Dehydrogenase, subunit A, domain 3"/>
    <property type="match status" value="1"/>
</dbReference>
<evidence type="ECO:0000313" key="9">
    <source>
        <dbReference type="EMBL" id="HDM35803.1"/>
    </source>
</evidence>
<evidence type="ECO:0000256" key="3">
    <source>
        <dbReference type="ARBA" id="ARBA00022630"/>
    </source>
</evidence>